<dbReference type="OrthoDB" id="9885827at2"/>
<accession>U4R3F1</accession>
<protein>
    <submittedName>
        <fullName evidence="1">Uncharacterized protein</fullName>
    </submittedName>
</protein>
<dbReference type="AlphaFoldDB" id="U4R3F1"/>
<dbReference type="Proteomes" id="UP000016860">
    <property type="component" value="Unassembled WGS sequence"/>
</dbReference>
<dbReference type="PATRIC" id="fig|1330534.3.peg.1339"/>
<organism evidence="1 2">
    <name type="scientific">Ruminiclostridium papyrosolvens C7</name>
    <dbReference type="NCBI Taxonomy" id="1330534"/>
    <lineage>
        <taxon>Bacteria</taxon>
        <taxon>Bacillati</taxon>
        <taxon>Bacillota</taxon>
        <taxon>Clostridia</taxon>
        <taxon>Eubacteriales</taxon>
        <taxon>Oscillospiraceae</taxon>
        <taxon>Ruminiclostridium</taxon>
    </lineage>
</organism>
<gene>
    <name evidence="1" type="ORF">L323_06690</name>
</gene>
<name>U4R3F1_9FIRM</name>
<evidence type="ECO:0000313" key="1">
    <source>
        <dbReference type="EMBL" id="EPR13019.1"/>
    </source>
</evidence>
<proteinExistence type="predicted"/>
<comment type="caution">
    <text evidence="1">The sequence shown here is derived from an EMBL/GenBank/DDBJ whole genome shotgun (WGS) entry which is preliminary data.</text>
</comment>
<evidence type="ECO:0000313" key="2">
    <source>
        <dbReference type="Proteomes" id="UP000016860"/>
    </source>
</evidence>
<dbReference type="EMBL" id="ATAY01000022">
    <property type="protein sequence ID" value="EPR13019.1"/>
    <property type="molecule type" value="Genomic_DNA"/>
</dbReference>
<sequence length="138" mass="16164">MFGHSFFNIRFNFYNSSHAFYTKTDALSVESKIKGTTLSKSENGIWISEPVYFENTHQLHFAMIKKEADDMFGVKAVLTSESEKTMQKDFNIFAGPGFFMFKSYRVYFDFPELVHGEKYTLEIRKDEQILGKVQFSFK</sequence>
<dbReference type="RefSeq" id="WP_020814907.1">
    <property type="nucleotide sequence ID" value="NZ_ATAY01000022.1"/>
</dbReference>
<reference evidence="1 2" key="1">
    <citation type="journal article" date="2013" name="Genome Announc.">
        <title>Draft Genome Sequence of the Cellulolytic Bacterium Clostridium papyrosolvens C7 (ATCC 700395).</title>
        <authorList>
            <person name="Zepeda V."/>
            <person name="Dassa B."/>
            <person name="Borovok I."/>
            <person name="Lamed R."/>
            <person name="Bayer E.A."/>
            <person name="Cate J.H."/>
        </authorList>
    </citation>
    <scope>NUCLEOTIDE SEQUENCE [LARGE SCALE GENOMIC DNA]</scope>
    <source>
        <strain evidence="1 2">C7</strain>
    </source>
</reference>